<dbReference type="OrthoDB" id="1082240at2"/>
<name>A0A432LJX4_9BACT</name>
<dbReference type="RefSeq" id="WP_126678295.1">
    <property type="nucleotide sequence ID" value="NZ_RYYU01000001.1"/>
</dbReference>
<gene>
    <name evidence="2" type="ORF">EHV08_04675</name>
</gene>
<keyword evidence="3" id="KW-1185">Reference proteome</keyword>
<dbReference type="Proteomes" id="UP000278983">
    <property type="component" value="Unassembled WGS sequence"/>
</dbReference>
<feature type="signal peptide" evidence="1">
    <location>
        <begin position="1"/>
        <end position="20"/>
    </location>
</feature>
<protein>
    <submittedName>
        <fullName evidence="2">Uncharacterized protein</fullName>
    </submittedName>
</protein>
<evidence type="ECO:0000313" key="2">
    <source>
        <dbReference type="EMBL" id="RUL59125.1"/>
    </source>
</evidence>
<evidence type="ECO:0000256" key="1">
    <source>
        <dbReference type="SAM" id="SignalP"/>
    </source>
</evidence>
<accession>A0A432LJX4</accession>
<feature type="chain" id="PRO_5019467378" evidence="1">
    <location>
        <begin position="21"/>
        <end position="224"/>
    </location>
</feature>
<organism evidence="2 3">
    <name type="scientific">Prevotella koreensis</name>
    <dbReference type="NCBI Taxonomy" id="2490854"/>
    <lineage>
        <taxon>Bacteria</taxon>
        <taxon>Pseudomonadati</taxon>
        <taxon>Bacteroidota</taxon>
        <taxon>Bacteroidia</taxon>
        <taxon>Bacteroidales</taxon>
        <taxon>Prevotellaceae</taxon>
        <taxon>Prevotella</taxon>
    </lineage>
</organism>
<evidence type="ECO:0000313" key="3">
    <source>
        <dbReference type="Proteomes" id="UP000278983"/>
    </source>
</evidence>
<comment type="caution">
    <text evidence="2">The sequence shown here is derived from an EMBL/GenBank/DDBJ whole genome shotgun (WGS) entry which is preliminary data.</text>
</comment>
<reference evidence="2 3" key="1">
    <citation type="submission" date="2018-12" db="EMBL/GenBank/DDBJ databases">
        <title>Genome sequencing of Prevotella sp. KCOM 3155 (= JS262).</title>
        <authorList>
            <person name="Kook J.-K."/>
            <person name="Park S.-N."/>
            <person name="Lim Y.K."/>
        </authorList>
    </citation>
    <scope>NUCLEOTIDE SEQUENCE [LARGE SCALE GENOMIC DNA]</scope>
    <source>
        <strain evidence="2 3">KCOM 3155</strain>
    </source>
</reference>
<dbReference type="SUPFAM" id="SSF103515">
    <property type="entry name" value="Autotransporter"/>
    <property type="match status" value="1"/>
</dbReference>
<proteinExistence type="predicted"/>
<keyword evidence="1" id="KW-0732">Signal</keyword>
<sequence length="224" mass="23860">MKKLVVILAMVVLGVTQGHAQFYAGGSFGFTSSKLSFGKGTDGQSGSSFKILPEVGYQYSENLAFGVSTGYIKGYAAFGSIDVTDFKAFANAIISTASDIGADDDKLNIKCFRFAPYARYTVYRNGGFEVFVDGVIGLNAITGGQNIKSTGGTEISNEDYDVTALEFGVKPGFAFSVSKNVKLLAKVGSFGYQHLSVKDHDISLSRFGLDVDGNNMLLGAVVYF</sequence>
<dbReference type="InterPro" id="IPR036709">
    <property type="entry name" value="Autotransporte_beta_dom_sf"/>
</dbReference>
<dbReference type="AlphaFoldDB" id="A0A432LJX4"/>
<dbReference type="EMBL" id="RYYU01000001">
    <property type="protein sequence ID" value="RUL59125.1"/>
    <property type="molecule type" value="Genomic_DNA"/>
</dbReference>